<evidence type="ECO:0000256" key="8">
    <source>
        <dbReference type="ARBA" id="ARBA00022776"/>
    </source>
</evidence>
<dbReference type="EC" id="3.1.3.48" evidence="4"/>
<keyword evidence="5" id="KW-0963">Cytoplasm</keyword>
<feature type="domain" description="Tyrosine-protein phosphatase" evidence="15">
    <location>
        <begin position="269"/>
        <end position="420"/>
    </location>
</feature>
<dbReference type="InterPro" id="IPR016130">
    <property type="entry name" value="Tyr_Pase_AS"/>
</dbReference>
<dbReference type="STRING" id="1230383.A0A1M8A852"/>
<dbReference type="PROSITE" id="PS50054">
    <property type="entry name" value="TYR_PHOSPHATASE_DUAL"/>
    <property type="match status" value="1"/>
</dbReference>
<evidence type="ECO:0000256" key="13">
    <source>
        <dbReference type="ARBA" id="ARBA00023306"/>
    </source>
</evidence>
<sequence>MQCPLPVAAEPAAHMVPDDSDLIDAASVPACGETMRPSSPRAVRAPSLRLAHDLVPVSNRFWFGIFADTLPDADELNAGDGLHAAVLPADVPLSQQPTKLQWFCIDEDLVYLSFSNDWGPLNVAMFYRFCVHVHQMLIDPAMQDTHLALYTNTHPHHKANAALLCALYALTIDHISPADAFFPYSEMELMPFRDAGYGRADYCLTIQDILYGVRRALDCGLLDLTTFDLAAYEHYEQVQHGDWNWITPHFLALASPKDRAYMAALAAGGPAAASAAARAAARVAPNPMLRHTVDYFQEHKVGLVVRLNNPLYLRDVFENAGIEHLELYFDDGSNPSEDIVRTFIHEADRVIESGRAIAVHCKAGLGRTGVLIGAYLVWKHGFTASEVIGYMRLMRPGCVVGPQQHFMYEQAATWLRWGVEDRLRAELAKEPTLAPVPVPRTPAAPTPTTKPTPCVGQPRKSPSPKRRRVALGAATDSTPRVASDEHDAKAVAEQLESDTAPRTDAEVLGVVPRPAPDAPASPTATAAANAARLSETAHTPSRVRRVMTPAQPATTRVARSPTAKPVLARPAVRAVRPAGAENRPPAPRTARARPRP</sequence>
<dbReference type="GO" id="GO:0000278">
    <property type="term" value="P:mitotic cell cycle"/>
    <property type="evidence" value="ECO:0007669"/>
    <property type="project" value="UniProtKB-ARBA"/>
</dbReference>
<keyword evidence="10" id="KW-0904">Protein phosphatase</keyword>
<dbReference type="GO" id="GO:0033554">
    <property type="term" value="P:cellular response to stress"/>
    <property type="evidence" value="ECO:0007669"/>
    <property type="project" value="UniProtKB-ARBA"/>
</dbReference>
<dbReference type="InterPro" id="IPR003595">
    <property type="entry name" value="Tyr_Pase_cat"/>
</dbReference>
<keyword evidence="11" id="KW-0539">Nucleus</keyword>
<keyword evidence="9" id="KW-0378">Hydrolase</keyword>
<evidence type="ECO:0000256" key="2">
    <source>
        <dbReference type="ARBA" id="ARBA00004496"/>
    </source>
</evidence>
<feature type="domain" description="Tyrosine specific protein phosphatases" evidence="16">
    <location>
        <begin position="341"/>
        <end position="406"/>
    </location>
</feature>
<dbReference type="InterPro" id="IPR029021">
    <property type="entry name" value="Prot-tyrosine_phosphatase-like"/>
</dbReference>
<name>A0A1M8A852_MALS4</name>
<dbReference type="OMA" id="PHHKANA"/>
<keyword evidence="6" id="KW-0597">Phosphoprotein</keyword>
<feature type="compositionally biased region" description="Pro residues" evidence="14">
    <location>
        <begin position="434"/>
        <end position="450"/>
    </location>
</feature>
<dbReference type="EMBL" id="LT671824">
    <property type="protein sequence ID" value="SHO78578.1"/>
    <property type="molecule type" value="Genomic_DNA"/>
</dbReference>
<evidence type="ECO:0000313" key="17">
    <source>
        <dbReference type="EMBL" id="SHO78578.1"/>
    </source>
</evidence>
<dbReference type="Pfam" id="PF22785">
    <property type="entry name" value="Tc-R-P"/>
    <property type="match status" value="1"/>
</dbReference>
<dbReference type="SMART" id="SM00404">
    <property type="entry name" value="PTPc_motif"/>
    <property type="match status" value="1"/>
</dbReference>
<evidence type="ECO:0000256" key="11">
    <source>
        <dbReference type="ARBA" id="ARBA00023242"/>
    </source>
</evidence>
<evidence type="ECO:0000256" key="14">
    <source>
        <dbReference type="SAM" id="MobiDB-lite"/>
    </source>
</evidence>
<evidence type="ECO:0000256" key="5">
    <source>
        <dbReference type="ARBA" id="ARBA00022490"/>
    </source>
</evidence>
<evidence type="ECO:0000259" key="15">
    <source>
        <dbReference type="PROSITE" id="PS50054"/>
    </source>
</evidence>
<evidence type="ECO:0000256" key="10">
    <source>
        <dbReference type="ARBA" id="ARBA00022912"/>
    </source>
</evidence>
<dbReference type="OrthoDB" id="5632at2759"/>
<dbReference type="Proteomes" id="UP000186303">
    <property type="component" value="Chromosome 4"/>
</dbReference>
<keyword evidence="18" id="KW-1185">Reference proteome</keyword>
<dbReference type="GO" id="GO:0005737">
    <property type="term" value="C:cytoplasm"/>
    <property type="evidence" value="ECO:0007669"/>
    <property type="project" value="UniProtKB-SubCell"/>
</dbReference>
<dbReference type="InterPro" id="IPR000387">
    <property type="entry name" value="Tyr_Pase_dom"/>
</dbReference>
<dbReference type="SMART" id="SM00195">
    <property type="entry name" value="DSPc"/>
    <property type="match status" value="1"/>
</dbReference>
<comment type="subcellular location">
    <subcellularLocation>
        <location evidence="2">Cytoplasm</location>
    </subcellularLocation>
    <subcellularLocation>
        <location evidence="1">Nucleus</location>
    </subcellularLocation>
</comment>
<evidence type="ECO:0000256" key="9">
    <source>
        <dbReference type="ARBA" id="ARBA00022801"/>
    </source>
</evidence>
<organism evidence="17 18">
    <name type="scientific">Malassezia sympodialis (strain ATCC 42132)</name>
    <name type="common">Atopic eczema-associated yeast</name>
    <dbReference type="NCBI Taxonomy" id="1230383"/>
    <lineage>
        <taxon>Eukaryota</taxon>
        <taxon>Fungi</taxon>
        <taxon>Dikarya</taxon>
        <taxon>Basidiomycota</taxon>
        <taxon>Ustilaginomycotina</taxon>
        <taxon>Malasseziomycetes</taxon>
        <taxon>Malasseziales</taxon>
        <taxon>Malasseziaceae</taxon>
        <taxon>Malassezia</taxon>
    </lineage>
</organism>
<dbReference type="AlphaFoldDB" id="A0A1M8A852"/>
<evidence type="ECO:0000256" key="6">
    <source>
        <dbReference type="ARBA" id="ARBA00022553"/>
    </source>
</evidence>
<dbReference type="InterPro" id="IPR029260">
    <property type="entry name" value="DSPn"/>
</dbReference>
<proteinExistence type="inferred from homology"/>
<feature type="compositionally biased region" description="Low complexity" evidence="14">
    <location>
        <begin position="563"/>
        <end position="580"/>
    </location>
</feature>
<protein>
    <recommendedName>
        <fullName evidence="4">protein-tyrosine-phosphatase</fullName>
        <ecNumber evidence="4">3.1.3.48</ecNumber>
    </recommendedName>
</protein>
<keyword evidence="8" id="KW-0498">Mitosis</keyword>
<dbReference type="CDD" id="cd14499">
    <property type="entry name" value="CDC14_C"/>
    <property type="match status" value="1"/>
</dbReference>
<dbReference type="Pfam" id="PF14671">
    <property type="entry name" value="DSPn"/>
    <property type="match status" value="1"/>
</dbReference>
<evidence type="ECO:0000256" key="1">
    <source>
        <dbReference type="ARBA" id="ARBA00004123"/>
    </source>
</evidence>
<dbReference type="InterPro" id="IPR050561">
    <property type="entry name" value="PTP"/>
</dbReference>
<comment type="similarity">
    <text evidence="3">Belongs to the protein-tyrosine phosphatase family. Non-receptor class CDC14 subfamily.</text>
</comment>
<dbReference type="FunFam" id="3.90.190.10:FF:000038">
    <property type="entry name" value="Tyrosine-protein phosphatase CDC14"/>
    <property type="match status" value="1"/>
</dbReference>
<dbReference type="InterPro" id="IPR020422">
    <property type="entry name" value="TYR_PHOSPHATASE_DUAL_dom"/>
</dbReference>
<dbReference type="GO" id="GO:0007096">
    <property type="term" value="P:regulation of exit from mitosis"/>
    <property type="evidence" value="ECO:0007669"/>
    <property type="project" value="UniProtKB-ARBA"/>
</dbReference>
<gene>
    <name evidence="17" type="ORF">MSYG_2925</name>
</gene>
<accession>A0A1M8A852</accession>
<dbReference type="VEuPathDB" id="FungiDB:MSYG_2925"/>
<dbReference type="InterPro" id="IPR044506">
    <property type="entry name" value="CDC14_C"/>
</dbReference>
<evidence type="ECO:0000256" key="7">
    <source>
        <dbReference type="ARBA" id="ARBA00022618"/>
    </source>
</evidence>
<keyword evidence="12" id="KW-0469">Meiosis</keyword>
<dbReference type="GO" id="GO:0005730">
    <property type="term" value="C:nucleolus"/>
    <property type="evidence" value="ECO:0007669"/>
    <property type="project" value="UniProtKB-ARBA"/>
</dbReference>
<dbReference type="SUPFAM" id="SSF52799">
    <property type="entry name" value="(Phosphotyrosine protein) phosphatases II"/>
    <property type="match status" value="2"/>
</dbReference>
<dbReference type="GO" id="GO:0004725">
    <property type="term" value="F:protein tyrosine phosphatase activity"/>
    <property type="evidence" value="ECO:0007669"/>
    <property type="project" value="UniProtKB-EC"/>
</dbReference>
<dbReference type="PANTHER" id="PTHR23339">
    <property type="entry name" value="TYROSINE SPECIFIC PROTEIN PHOSPHATASE AND DUAL SPECIFICITY PROTEIN PHOSPHATASE"/>
    <property type="match status" value="1"/>
</dbReference>
<evidence type="ECO:0000256" key="4">
    <source>
        <dbReference type="ARBA" id="ARBA00013064"/>
    </source>
</evidence>
<dbReference type="PROSITE" id="PS00383">
    <property type="entry name" value="TYR_PHOSPHATASE_1"/>
    <property type="match status" value="1"/>
</dbReference>
<dbReference type="PROSITE" id="PS50056">
    <property type="entry name" value="TYR_PHOSPHATASE_2"/>
    <property type="match status" value="1"/>
</dbReference>
<reference evidence="18" key="1">
    <citation type="journal article" date="2017" name="Nucleic Acids Res.">
        <title>Proteogenomics produces comprehensive and highly accurate protein-coding gene annotation in a complete genome assembly of Malassezia sympodialis.</title>
        <authorList>
            <person name="Zhu Y."/>
            <person name="Engstroem P.G."/>
            <person name="Tellgren-Roth C."/>
            <person name="Baudo C.D."/>
            <person name="Kennell J.C."/>
            <person name="Sun S."/>
            <person name="Billmyre R.B."/>
            <person name="Schroeder M.S."/>
            <person name="Andersson A."/>
            <person name="Holm T."/>
            <person name="Sigurgeirsson B."/>
            <person name="Wu G."/>
            <person name="Sankaranarayanan S.R."/>
            <person name="Siddharthan R."/>
            <person name="Sanyal K."/>
            <person name="Lundeberg J."/>
            <person name="Nystedt B."/>
            <person name="Boekhout T."/>
            <person name="Dawson T.L. Jr."/>
            <person name="Heitman J."/>
            <person name="Scheynius A."/>
            <person name="Lehtioe J."/>
        </authorList>
    </citation>
    <scope>NUCLEOTIDE SEQUENCE [LARGE SCALE GENOMIC DNA]</scope>
    <source>
        <strain evidence="18">ATCC 42132</strain>
    </source>
</reference>
<dbReference type="GO" id="GO:0051301">
    <property type="term" value="P:cell division"/>
    <property type="evidence" value="ECO:0007669"/>
    <property type="project" value="UniProtKB-KW"/>
</dbReference>
<feature type="compositionally biased region" description="Low complexity" evidence="14">
    <location>
        <begin position="520"/>
        <end position="531"/>
    </location>
</feature>
<evidence type="ECO:0000256" key="3">
    <source>
        <dbReference type="ARBA" id="ARBA00007315"/>
    </source>
</evidence>
<dbReference type="GO" id="GO:0032954">
    <property type="term" value="P:regulation of cytokinetic process"/>
    <property type="evidence" value="ECO:0007669"/>
    <property type="project" value="UniProtKB-ARBA"/>
</dbReference>
<dbReference type="GO" id="GO:0051321">
    <property type="term" value="P:meiotic cell cycle"/>
    <property type="evidence" value="ECO:0007669"/>
    <property type="project" value="UniProtKB-KW"/>
</dbReference>
<keyword evidence="7" id="KW-0132">Cell division</keyword>
<evidence type="ECO:0000259" key="16">
    <source>
        <dbReference type="PROSITE" id="PS50056"/>
    </source>
</evidence>
<dbReference type="Gene3D" id="3.90.190.10">
    <property type="entry name" value="Protein tyrosine phosphatase superfamily"/>
    <property type="match status" value="2"/>
</dbReference>
<evidence type="ECO:0000256" key="12">
    <source>
        <dbReference type="ARBA" id="ARBA00023254"/>
    </source>
</evidence>
<feature type="compositionally biased region" description="Low complexity" evidence="14">
    <location>
        <begin position="451"/>
        <end position="460"/>
    </location>
</feature>
<feature type="region of interest" description="Disordered" evidence="14">
    <location>
        <begin position="512"/>
        <end position="596"/>
    </location>
</feature>
<dbReference type="GO" id="GO:0005816">
    <property type="term" value="C:spindle pole body"/>
    <property type="evidence" value="ECO:0007669"/>
    <property type="project" value="UniProtKB-ARBA"/>
</dbReference>
<keyword evidence="13" id="KW-0131">Cell cycle</keyword>
<feature type="region of interest" description="Disordered" evidence="14">
    <location>
        <begin position="430"/>
        <end position="488"/>
    </location>
</feature>
<evidence type="ECO:0000313" key="18">
    <source>
        <dbReference type="Proteomes" id="UP000186303"/>
    </source>
</evidence>